<feature type="region of interest" description="Disordered" evidence="1">
    <location>
        <begin position="27"/>
        <end position="67"/>
    </location>
</feature>
<evidence type="ECO:0000256" key="1">
    <source>
        <dbReference type="SAM" id="MobiDB-lite"/>
    </source>
</evidence>
<evidence type="ECO:0000313" key="2">
    <source>
        <dbReference type="EMBL" id="CBX90943.1"/>
    </source>
</evidence>
<dbReference type="EMBL" id="FP929065">
    <property type="protein sequence ID" value="CBX90943.1"/>
    <property type="molecule type" value="Genomic_DNA"/>
</dbReference>
<dbReference type="AlphaFoldDB" id="E4ZHW0"/>
<organism evidence="3">
    <name type="scientific">Leptosphaeria maculans (strain JN3 / isolate v23.1.3 / race Av1-4-5-6-7-8)</name>
    <name type="common">Blackleg fungus</name>
    <name type="synonym">Phoma lingam</name>
    <dbReference type="NCBI Taxonomy" id="985895"/>
    <lineage>
        <taxon>Eukaryota</taxon>
        <taxon>Fungi</taxon>
        <taxon>Dikarya</taxon>
        <taxon>Ascomycota</taxon>
        <taxon>Pezizomycotina</taxon>
        <taxon>Dothideomycetes</taxon>
        <taxon>Pleosporomycetidae</taxon>
        <taxon>Pleosporales</taxon>
        <taxon>Pleosporineae</taxon>
        <taxon>Leptosphaeriaceae</taxon>
        <taxon>Plenodomus</taxon>
        <taxon>Plenodomus lingam/Leptosphaeria maculans species complex</taxon>
    </lineage>
</organism>
<keyword evidence="3" id="KW-1185">Reference proteome</keyword>
<dbReference type="VEuPathDB" id="FungiDB:LEMA_P059770.1"/>
<accession>E4ZHW0</accession>
<dbReference type="Proteomes" id="UP000002668">
    <property type="component" value="Genome"/>
</dbReference>
<evidence type="ECO:0000313" key="3">
    <source>
        <dbReference type="Proteomes" id="UP000002668"/>
    </source>
</evidence>
<gene>
    <name evidence="2" type="ORF">LEMA_P059770.1</name>
</gene>
<name>E4ZHW0_LEPMJ</name>
<dbReference type="HOGENOM" id="CLU_2320817_0_0_1"/>
<sequence length="99" mass="10915">MLAIRSRSLATPKPKEGCTLSTLARPQLHPYSAHGPPSPNPPRLALFCSPRDPPHGPHGPHGPHLRLFPPPTQLSTYFLLLWAPSSAIQYQPHDSLARY</sequence>
<reference evidence="3" key="1">
    <citation type="journal article" date="2011" name="Nat. Commun.">
        <title>Effector diversification within compartments of the Leptosphaeria maculans genome affected by Repeat-Induced Point mutations.</title>
        <authorList>
            <person name="Rouxel T."/>
            <person name="Grandaubert J."/>
            <person name="Hane J.K."/>
            <person name="Hoede C."/>
            <person name="van de Wouw A.P."/>
            <person name="Couloux A."/>
            <person name="Dominguez V."/>
            <person name="Anthouard V."/>
            <person name="Bally P."/>
            <person name="Bourras S."/>
            <person name="Cozijnsen A.J."/>
            <person name="Ciuffetti L.M."/>
            <person name="Degrave A."/>
            <person name="Dilmaghani A."/>
            <person name="Duret L."/>
            <person name="Fudal I."/>
            <person name="Goodwin S.B."/>
            <person name="Gout L."/>
            <person name="Glaser N."/>
            <person name="Linglin J."/>
            <person name="Kema G.H.J."/>
            <person name="Lapalu N."/>
            <person name="Lawrence C.B."/>
            <person name="May K."/>
            <person name="Meyer M."/>
            <person name="Ollivier B."/>
            <person name="Poulain J."/>
            <person name="Schoch C.L."/>
            <person name="Simon A."/>
            <person name="Spatafora J.W."/>
            <person name="Stachowiak A."/>
            <person name="Turgeon B.G."/>
            <person name="Tyler B.M."/>
            <person name="Vincent D."/>
            <person name="Weissenbach J."/>
            <person name="Amselem J."/>
            <person name="Quesneville H."/>
            <person name="Oliver R.P."/>
            <person name="Wincker P."/>
            <person name="Balesdent M.-H."/>
            <person name="Howlett B.J."/>
        </authorList>
    </citation>
    <scope>NUCLEOTIDE SEQUENCE [LARGE SCALE GENOMIC DNA]</scope>
    <source>
        <strain evidence="3">JN3 / isolate v23.1.3 / race Av1-4-5-6-7-8</strain>
    </source>
</reference>
<dbReference type="InParanoid" id="E4ZHW0"/>
<protein>
    <submittedName>
        <fullName evidence="2">Predicted protein</fullName>
    </submittedName>
</protein>
<proteinExistence type="predicted"/>